<dbReference type="SUPFAM" id="SSF54862">
    <property type="entry name" value="4Fe-4S ferredoxins"/>
    <property type="match status" value="1"/>
</dbReference>
<evidence type="ECO:0000256" key="7">
    <source>
        <dbReference type="ARBA" id="ARBA00023014"/>
    </source>
</evidence>
<name>A0A9D1CHL2_9FIRM</name>
<dbReference type="Pfam" id="PF12838">
    <property type="entry name" value="Fer4_7"/>
    <property type="match status" value="1"/>
</dbReference>
<reference evidence="9" key="1">
    <citation type="submission" date="2020-10" db="EMBL/GenBank/DDBJ databases">
        <authorList>
            <person name="Gilroy R."/>
        </authorList>
    </citation>
    <scope>NUCLEOTIDE SEQUENCE</scope>
    <source>
        <strain evidence="9">ChiGjej2B2-12916</strain>
    </source>
</reference>
<keyword evidence="5" id="KW-0479">Metal-binding</keyword>
<comment type="cofactor">
    <cofactor evidence="1">
        <name>[4Fe-4S] cluster</name>
        <dbReference type="ChEBI" id="CHEBI:49883"/>
    </cofactor>
</comment>
<evidence type="ECO:0000256" key="3">
    <source>
        <dbReference type="ARBA" id="ARBA00013529"/>
    </source>
</evidence>
<dbReference type="Gene3D" id="3.30.70.20">
    <property type="match status" value="1"/>
</dbReference>
<evidence type="ECO:0000259" key="8">
    <source>
        <dbReference type="PROSITE" id="PS51379"/>
    </source>
</evidence>
<reference evidence="9" key="2">
    <citation type="journal article" date="2021" name="PeerJ">
        <title>Extensive microbial diversity within the chicken gut microbiome revealed by metagenomics and culture.</title>
        <authorList>
            <person name="Gilroy R."/>
            <person name="Ravi A."/>
            <person name="Getino M."/>
            <person name="Pursley I."/>
            <person name="Horton D.L."/>
            <person name="Alikhan N.F."/>
            <person name="Baker D."/>
            <person name="Gharbi K."/>
            <person name="Hall N."/>
            <person name="Watson M."/>
            <person name="Adriaenssens E.M."/>
            <person name="Foster-Nyarko E."/>
            <person name="Jarju S."/>
            <person name="Secka A."/>
            <person name="Antonio M."/>
            <person name="Oren A."/>
            <person name="Chaudhuri R.R."/>
            <person name="La Ragione R."/>
            <person name="Hildebrand F."/>
            <person name="Pallen M.J."/>
        </authorList>
    </citation>
    <scope>NUCLEOTIDE SEQUENCE</scope>
    <source>
        <strain evidence="9">ChiGjej2B2-12916</strain>
    </source>
</reference>
<evidence type="ECO:0000256" key="2">
    <source>
        <dbReference type="ARBA" id="ARBA00003532"/>
    </source>
</evidence>
<keyword evidence="7" id="KW-0411">Iron-sulfur</keyword>
<dbReference type="GO" id="GO:0051539">
    <property type="term" value="F:4 iron, 4 sulfur cluster binding"/>
    <property type="evidence" value="ECO:0007669"/>
    <property type="project" value="UniProtKB-KW"/>
</dbReference>
<organism evidence="9 10">
    <name type="scientific">Candidatus Enterenecus faecium</name>
    <dbReference type="NCBI Taxonomy" id="2840780"/>
    <lineage>
        <taxon>Bacteria</taxon>
        <taxon>Bacillati</taxon>
        <taxon>Bacillota</taxon>
        <taxon>Clostridia</taxon>
        <taxon>Eubacteriales</taxon>
        <taxon>Candidatus Enterenecus</taxon>
    </lineage>
</organism>
<feature type="domain" description="4Fe-4S ferredoxin-type" evidence="8">
    <location>
        <begin position="1"/>
        <end position="28"/>
    </location>
</feature>
<dbReference type="PANTHER" id="PTHR24960">
    <property type="entry name" value="PHOTOSYSTEM I IRON-SULFUR CENTER-RELATED"/>
    <property type="match status" value="1"/>
</dbReference>
<gene>
    <name evidence="9" type="ORF">IAD31_09630</name>
</gene>
<accession>A0A9D1CHL2</accession>
<evidence type="ECO:0000256" key="6">
    <source>
        <dbReference type="ARBA" id="ARBA00023004"/>
    </source>
</evidence>
<dbReference type="GO" id="GO:0046872">
    <property type="term" value="F:metal ion binding"/>
    <property type="evidence" value="ECO:0007669"/>
    <property type="project" value="UniProtKB-KW"/>
</dbReference>
<feature type="domain" description="4Fe-4S ferredoxin-type" evidence="8">
    <location>
        <begin position="29"/>
        <end position="57"/>
    </location>
</feature>
<dbReference type="InterPro" id="IPR017896">
    <property type="entry name" value="4Fe4S_Fe-S-bd"/>
</dbReference>
<keyword evidence="6" id="KW-0408">Iron</keyword>
<dbReference type="PANTHER" id="PTHR24960:SF79">
    <property type="entry name" value="PHOTOSYSTEM I IRON-SULFUR CENTER"/>
    <property type="match status" value="1"/>
</dbReference>
<sequence>MAHAINDTCVSCGSCESACPVGAISMGDDHMQIDAGTCIDCGACAGTCPVGAIAPAD</sequence>
<dbReference type="GO" id="GO:0005737">
    <property type="term" value="C:cytoplasm"/>
    <property type="evidence" value="ECO:0007669"/>
    <property type="project" value="TreeGrafter"/>
</dbReference>
<dbReference type="PROSITE" id="PS00198">
    <property type="entry name" value="4FE4S_FER_1"/>
    <property type="match status" value="2"/>
</dbReference>
<proteinExistence type="predicted"/>
<keyword evidence="4" id="KW-0004">4Fe-4S</keyword>
<evidence type="ECO:0000256" key="5">
    <source>
        <dbReference type="ARBA" id="ARBA00022723"/>
    </source>
</evidence>
<protein>
    <recommendedName>
        <fullName evidence="3">Ferredoxin</fullName>
    </recommendedName>
</protein>
<evidence type="ECO:0000313" key="9">
    <source>
        <dbReference type="EMBL" id="HIQ61835.1"/>
    </source>
</evidence>
<evidence type="ECO:0000313" key="10">
    <source>
        <dbReference type="Proteomes" id="UP000886879"/>
    </source>
</evidence>
<comment type="function">
    <text evidence="2">Ferredoxins are iron-sulfur proteins that transfer electrons in a wide variety of metabolic reactions.</text>
</comment>
<evidence type="ECO:0000256" key="1">
    <source>
        <dbReference type="ARBA" id="ARBA00001966"/>
    </source>
</evidence>
<dbReference type="EMBL" id="DVFO01000104">
    <property type="protein sequence ID" value="HIQ61835.1"/>
    <property type="molecule type" value="Genomic_DNA"/>
</dbReference>
<dbReference type="PROSITE" id="PS51379">
    <property type="entry name" value="4FE4S_FER_2"/>
    <property type="match status" value="2"/>
</dbReference>
<evidence type="ECO:0000256" key="4">
    <source>
        <dbReference type="ARBA" id="ARBA00022485"/>
    </source>
</evidence>
<comment type="caution">
    <text evidence="9">The sequence shown here is derived from an EMBL/GenBank/DDBJ whole genome shotgun (WGS) entry which is preliminary data.</text>
</comment>
<dbReference type="Proteomes" id="UP000886879">
    <property type="component" value="Unassembled WGS sequence"/>
</dbReference>
<dbReference type="InterPro" id="IPR050157">
    <property type="entry name" value="PSI_iron-sulfur_center"/>
</dbReference>
<dbReference type="InterPro" id="IPR017900">
    <property type="entry name" value="4Fe4S_Fe_S_CS"/>
</dbReference>
<dbReference type="AlphaFoldDB" id="A0A9D1CHL2"/>